<proteinExistence type="predicted"/>
<evidence type="ECO:0000313" key="1">
    <source>
        <dbReference type="EMBL" id="GME49905.1"/>
    </source>
</evidence>
<dbReference type="EMBL" id="BSXG01000159">
    <property type="protein sequence ID" value="GME49905.1"/>
    <property type="molecule type" value="Genomic_DNA"/>
</dbReference>
<name>A0ACB5SNM6_9PEZI</name>
<accession>A0ACB5SNM6</accession>
<dbReference type="Proteomes" id="UP001165186">
    <property type="component" value="Unassembled WGS sequence"/>
</dbReference>
<reference evidence="1" key="1">
    <citation type="submission" date="2024-09" db="EMBL/GenBank/DDBJ databases">
        <title>Draft Genome Sequences of Neofusicoccum parvum.</title>
        <authorList>
            <person name="Ashida A."/>
            <person name="Camagna M."/>
            <person name="Tanaka A."/>
            <person name="Takemoto D."/>
        </authorList>
    </citation>
    <scope>NUCLEOTIDE SEQUENCE</scope>
    <source>
        <strain evidence="1">PPO83</strain>
    </source>
</reference>
<sequence>MHGLLALSALHYGHIHPDQREPYQLLSTRHQSIAIDSLSGQLHSINQDNCQAAILLAALIFIIKTFSISDQYNHGSPVTIPDLAQSFLLLQGTILTIPHAYQHAAAAGPLAPLLTRVQPSAHPAGPFVARLDRLLALARTVFTHGPDALDARAALVLALEALRHACAVLQAADPPPGRVWAWGVGVPGAFLEMLGRGGVAALAVLVHFAALVERAEGRRWHVRGWAEGVVEAVERGLEAGMGEEEEGAEEWKRFVGWPVRCVREGIDIMSVAEEGHEGVSGE</sequence>
<organism evidence="1 2">
    <name type="scientific">Neofusicoccum parvum</name>
    <dbReference type="NCBI Taxonomy" id="310453"/>
    <lineage>
        <taxon>Eukaryota</taxon>
        <taxon>Fungi</taxon>
        <taxon>Dikarya</taxon>
        <taxon>Ascomycota</taxon>
        <taxon>Pezizomycotina</taxon>
        <taxon>Dothideomycetes</taxon>
        <taxon>Dothideomycetes incertae sedis</taxon>
        <taxon>Botryosphaeriales</taxon>
        <taxon>Botryosphaeriaceae</taxon>
        <taxon>Neofusicoccum</taxon>
    </lineage>
</organism>
<evidence type="ECO:0000313" key="2">
    <source>
        <dbReference type="Proteomes" id="UP001165186"/>
    </source>
</evidence>
<gene>
    <name evidence="1" type="primary">g1995</name>
    <name evidence="1" type="ORF">NpPPO83_00001995</name>
</gene>
<protein>
    <submittedName>
        <fullName evidence="1">Uncharacterized protein</fullName>
    </submittedName>
</protein>
<comment type="caution">
    <text evidence="1">The sequence shown here is derived from an EMBL/GenBank/DDBJ whole genome shotgun (WGS) entry which is preliminary data.</text>
</comment>
<keyword evidence="2" id="KW-1185">Reference proteome</keyword>